<organism evidence="2 3">
    <name type="scientific">Halorubrum phage HRTV-14</name>
    <dbReference type="NCBI Taxonomy" id="2877994"/>
    <lineage>
        <taxon>Viruses</taxon>
        <taxon>Duplodnaviria</taxon>
        <taxon>Heunggongvirae</taxon>
        <taxon>Uroviricota</taxon>
        <taxon>Caudoviricetes</taxon>
        <taxon>Thumleimavirales</taxon>
        <taxon>Hafunaviridae</taxon>
        <taxon>Haloferacalesvirus</taxon>
        <taxon>Haloferacalesvirus hv8</taxon>
    </lineage>
</organism>
<gene>
    <name evidence="2" type="ORF">HRTV-14_gp21</name>
</gene>
<sequence length="261" mass="28914">MTDETDNDSNDVNISKLRELALRGKNYREEFETTYLGESLTLYLKPLTDIEFLPIAAFLEDKLDMDAEEAKERIEEERESGEDDSIDMANFDAEFVGIMQEAAAKGVDTTQGDAEGLDEDLVLETIRDLIGGKSIEIAERVLDIFPATRRTPRSFADSGAASVIFGLKSEIGAGFVGSDDQLEMTPFQRQVFEAEKVREHREQEKQMEAARSGQMGGGGRTPNAAHPSVPSSGNSRSRRETVRYVNDSSDENPEANVTFVD</sequence>
<dbReference type="EMBL" id="MZ334492">
    <property type="protein sequence ID" value="UBF19094.1"/>
    <property type="molecule type" value="Genomic_DNA"/>
</dbReference>
<dbReference type="Proteomes" id="UP000828061">
    <property type="component" value="Segment"/>
</dbReference>
<name>A0AAE8XS43_9CAUD</name>
<evidence type="ECO:0000313" key="2">
    <source>
        <dbReference type="EMBL" id="UBF19094.1"/>
    </source>
</evidence>
<reference evidence="2" key="1">
    <citation type="submission" date="2021-05" db="EMBL/GenBank/DDBJ databases">
        <title>Diversity, taxonomy and evolution of archaeal viruses of the class Caudoviricetes.</title>
        <authorList>
            <person name="Liu Y."/>
            <person name="Demina T.A."/>
            <person name="Roux S."/>
            <person name="Aiewsakun P."/>
            <person name="Kazlauskas D."/>
            <person name="Simmonds P."/>
            <person name="Prangishvili D."/>
            <person name="Oksanen H.M."/>
            <person name="Krupovic M."/>
        </authorList>
    </citation>
    <scope>NUCLEOTIDE SEQUENCE</scope>
    <source>
        <strain evidence="2">HRTV-14/2</strain>
    </source>
</reference>
<accession>A0AAE8XS43</accession>
<protein>
    <submittedName>
        <fullName evidence="2">Tail assembly chaperone</fullName>
    </submittedName>
</protein>
<proteinExistence type="predicted"/>
<evidence type="ECO:0000256" key="1">
    <source>
        <dbReference type="SAM" id="MobiDB-lite"/>
    </source>
</evidence>
<evidence type="ECO:0000313" key="3">
    <source>
        <dbReference type="Proteomes" id="UP000828061"/>
    </source>
</evidence>
<feature type="compositionally biased region" description="Basic and acidic residues" evidence="1">
    <location>
        <begin position="196"/>
        <end position="208"/>
    </location>
</feature>
<feature type="region of interest" description="Disordered" evidence="1">
    <location>
        <begin position="196"/>
        <end position="261"/>
    </location>
</feature>